<feature type="transmembrane region" description="Helical" evidence="1">
    <location>
        <begin position="7"/>
        <end position="26"/>
    </location>
</feature>
<keyword evidence="1" id="KW-1133">Transmembrane helix</keyword>
<dbReference type="RefSeq" id="WP_232593044.1">
    <property type="nucleotide sequence ID" value="NZ_BSPD01000039.1"/>
</dbReference>
<evidence type="ECO:0000313" key="3">
    <source>
        <dbReference type="Proteomes" id="UP001156870"/>
    </source>
</evidence>
<sequence>MKKISYVLLGAFIAGLVCNLLFWGIGQAALYFEIRLFEGEAESARNFLIFLFTLLVFILGGGLIGWKKAT</sequence>
<organism evidence="2 3">
    <name type="scientific">Marinibactrum halimedae</name>
    <dbReference type="NCBI Taxonomy" id="1444977"/>
    <lineage>
        <taxon>Bacteria</taxon>
        <taxon>Pseudomonadati</taxon>
        <taxon>Pseudomonadota</taxon>
        <taxon>Gammaproteobacteria</taxon>
        <taxon>Cellvibrionales</taxon>
        <taxon>Cellvibrionaceae</taxon>
        <taxon>Marinibactrum</taxon>
    </lineage>
</organism>
<dbReference type="EMBL" id="BSPD01000039">
    <property type="protein sequence ID" value="GLS26147.1"/>
    <property type="molecule type" value="Genomic_DNA"/>
</dbReference>
<gene>
    <name evidence="2" type="ORF">GCM10007877_18620</name>
</gene>
<protein>
    <submittedName>
        <fullName evidence="2">Uncharacterized protein</fullName>
    </submittedName>
</protein>
<evidence type="ECO:0000313" key="2">
    <source>
        <dbReference type="EMBL" id="GLS26147.1"/>
    </source>
</evidence>
<evidence type="ECO:0000256" key="1">
    <source>
        <dbReference type="SAM" id="Phobius"/>
    </source>
</evidence>
<dbReference type="AlphaFoldDB" id="A0AA37T7K4"/>
<keyword evidence="1" id="KW-0812">Transmembrane</keyword>
<keyword evidence="1" id="KW-0472">Membrane</keyword>
<reference evidence="2 3" key="1">
    <citation type="journal article" date="2014" name="Int. J. Syst. Evol. Microbiol.">
        <title>Complete genome sequence of Corynebacterium casei LMG S-19264T (=DSM 44701T), isolated from a smear-ripened cheese.</title>
        <authorList>
            <consortium name="US DOE Joint Genome Institute (JGI-PGF)"/>
            <person name="Walter F."/>
            <person name="Albersmeier A."/>
            <person name="Kalinowski J."/>
            <person name="Ruckert C."/>
        </authorList>
    </citation>
    <scope>NUCLEOTIDE SEQUENCE [LARGE SCALE GENOMIC DNA]</scope>
    <source>
        <strain evidence="2 3">NBRC 110095</strain>
    </source>
</reference>
<name>A0AA37T7K4_9GAMM</name>
<keyword evidence="3" id="KW-1185">Reference proteome</keyword>
<proteinExistence type="predicted"/>
<dbReference type="Proteomes" id="UP001156870">
    <property type="component" value="Unassembled WGS sequence"/>
</dbReference>
<comment type="caution">
    <text evidence="2">The sequence shown here is derived from an EMBL/GenBank/DDBJ whole genome shotgun (WGS) entry which is preliminary data.</text>
</comment>
<accession>A0AA37T7K4</accession>
<feature type="transmembrane region" description="Helical" evidence="1">
    <location>
        <begin position="46"/>
        <end position="66"/>
    </location>
</feature>